<keyword evidence="2" id="KW-1185">Reference proteome</keyword>
<protein>
    <recommendedName>
        <fullName evidence="3">Tail assembly chaperone</fullName>
    </recommendedName>
</protein>
<reference evidence="1 2" key="1">
    <citation type="journal article" date="2015" name="Appl. Environ. Microbiol.">
        <title>Targeting Enterococcus faecalis Biofilms with Phage Therapy.</title>
        <authorList>
            <person name="Khalifa L."/>
            <person name="Brosh Y."/>
            <person name="Gelman D."/>
            <person name="Coppenhagen-Glazer S."/>
            <person name="Beyth S."/>
            <person name="Poradosu-Cohen R."/>
            <person name="Que Y.A."/>
            <person name="Beyth N."/>
            <person name="Hazan R."/>
        </authorList>
    </citation>
    <scope>NUCLEOTIDE SEQUENCE [LARGE SCALE GENOMIC DNA]</scope>
</reference>
<sequence length="157" mass="18408">MTEKENKVDFPQLNMTREQLIEKINRGENLTDEEINLLKYHNAEAEHKELNRIIPGVNNVFSKHYDLKEFGMEFDIKIKAPNVVQQGKIQAMREAYLEGMGMAVSNFIFQCYHTLATIRVCGVEVPKELEKDEDIYNIYVLNIIGKDFAEWLNSFRY</sequence>
<evidence type="ECO:0000313" key="2">
    <source>
        <dbReference type="Proteomes" id="UP000032402"/>
    </source>
</evidence>
<dbReference type="EMBL" id="KP339049">
    <property type="protein sequence ID" value="AJP61440.1"/>
    <property type="molecule type" value="Genomic_DNA"/>
</dbReference>
<accession>A0A0C5JZI9</accession>
<dbReference type="Proteomes" id="UP000032402">
    <property type="component" value="Segment"/>
</dbReference>
<dbReference type="RefSeq" id="YP_009218334.1">
    <property type="nucleotide sequence ID" value="NC_029009.1"/>
</dbReference>
<dbReference type="GeneID" id="26644482"/>
<proteinExistence type="predicted"/>
<name>A0A0C5JZI9_9CAUD</name>
<dbReference type="KEGG" id="vg:26644482"/>
<dbReference type="OrthoDB" id="11715at10239"/>
<organism evidence="1 2">
    <name type="scientific">Enterococcus phage EFDG1</name>
    <dbReference type="NCBI Taxonomy" id="1597976"/>
    <lineage>
        <taxon>Viruses</taxon>
        <taxon>Duplodnaviria</taxon>
        <taxon>Heunggongvirae</taxon>
        <taxon>Uroviricota</taxon>
        <taxon>Caudoviricetes</taxon>
        <taxon>Herelleviridae</taxon>
        <taxon>Brockvirinae</taxon>
        <taxon>Schiekvirus</taxon>
        <taxon>Schiekvirus EFDG1</taxon>
    </lineage>
</organism>
<evidence type="ECO:0000313" key="1">
    <source>
        <dbReference type="EMBL" id="AJP61440.1"/>
    </source>
</evidence>
<evidence type="ECO:0008006" key="3">
    <source>
        <dbReference type="Google" id="ProtNLM"/>
    </source>
</evidence>